<comment type="caution">
    <text evidence="2">The sequence shown here is derived from an EMBL/GenBank/DDBJ whole genome shotgun (WGS) entry which is preliminary data.</text>
</comment>
<reference evidence="3" key="1">
    <citation type="submission" date="2017-10" db="EMBL/GenBank/DDBJ databases">
        <authorList>
            <person name="Gaisin V.A."/>
            <person name="Rysina M.S."/>
            <person name="Grouzdev D.S."/>
        </authorList>
    </citation>
    <scope>NUCLEOTIDE SEQUENCE [LARGE SCALE GENOMIC DNA]</scope>
    <source>
        <strain evidence="3">V1</strain>
    </source>
</reference>
<dbReference type="RefSeq" id="WP_167392940.1">
    <property type="nucleotide sequence ID" value="NZ_PDNZ01000005.1"/>
</dbReference>
<dbReference type="Proteomes" id="UP000246278">
    <property type="component" value="Unassembled WGS sequence"/>
</dbReference>
<evidence type="ECO:0000313" key="2">
    <source>
        <dbReference type="EMBL" id="PWW81814.1"/>
    </source>
</evidence>
<proteinExistence type="predicted"/>
<evidence type="ECO:0000256" key="1">
    <source>
        <dbReference type="SAM" id="MobiDB-lite"/>
    </source>
</evidence>
<evidence type="ECO:0000313" key="3">
    <source>
        <dbReference type="Proteomes" id="UP000246278"/>
    </source>
</evidence>
<accession>A0A317T5A2</accession>
<dbReference type="AlphaFoldDB" id="A0A317T5A2"/>
<keyword evidence="3" id="KW-1185">Reference proteome</keyword>
<feature type="region of interest" description="Disordered" evidence="1">
    <location>
        <begin position="33"/>
        <end position="54"/>
    </location>
</feature>
<name>A0A317T5A2_9CHLB</name>
<dbReference type="EMBL" id="PDNZ01000005">
    <property type="protein sequence ID" value="PWW81814.1"/>
    <property type="molecule type" value="Genomic_DNA"/>
</dbReference>
<sequence>MHKKNSCCCQKPENLKSTPEECTPETIKQCHGEESSHACVPEDQKEREKKDKEE</sequence>
<gene>
    <name evidence="2" type="ORF">CR164_08310</name>
</gene>
<organism evidence="2 3">
    <name type="scientific">Prosthecochloris marina</name>
    <dbReference type="NCBI Taxonomy" id="2017681"/>
    <lineage>
        <taxon>Bacteria</taxon>
        <taxon>Pseudomonadati</taxon>
        <taxon>Chlorobiota</taxon>
        <taxon>Chlorobiia</taxon>
        <taxon>Chlorobiales</taxon>
        <taxon>Chlorobiaceae</taxon>
        <taxon>Prosthecochloris</taxon>
    </lineage>
</organism>
<protein>
    <submittedName>
        <fullName evidence="2">Uncharacterized protein</fullName>
    </submittedName>
</protein>